<evidence type="ECO:0000313" key="1">
    <source>
        <dbReference type="EMBL" id="KAF9476543.1"/>
    </source>
</evidence>
<gene>
    <name evidence="1" type="ORF">BDN70DRAFT_882267</name>
</gene>
<evidence type="ECO:0000313" key="2">
    <source>
        <dbReference type="Proteomes" id="UP000807469"/>
    </source>
</evidence>
<keyword evidence="2" id="KW-1185">Reference proteome</keyword>
<name>A0A9P6CYD8_9AGAR</name>
<dbReference type="Proteomes" id="UP000807469">
    <property type="component" value="Unassembled WGS sequence"/>
</dbReference>
<protein>
    <submittedName>
        <fullName evidence="1">Uncharacterized protein</fullName>
    </submittedName>
</protein>
<organism evidence="1 2">
    <name type="scientific">Pholiota conissans</name>
    <dbReference type="NCBI Taxonomy" id="109636"/>
    <lineage>
        <taxon>Eukaryota</taxon>
        <taxon>Fungi</taxon>
        <taxon>Dikarya</taxon>
        <taxon>Basidiomycota</taxon>
        <taxon>Agaricomycotina</taxon>
        <taxon>Agaricomycetes</taxon>
        <taxon>Agaricomycetidae</taxon>
        <taxon>Agaricales</taxon>
        <taxon>Agaricineae</taxon>
        <taxon>Strophariaceae</taxon>
        <taxon>Pholiota</taxon>
    </lineage>
</organism>
<sequence length="168" mass="19298">MSSFDLFSAFRCPRTYTLKQSLRSSHCSLGDVFPRPSQPVPVPPKVAEMIERLSSRWLSYDRRNIILDILCLFGNPALVKQSCSRMECQGLAENKEPWEKSKSLLIGARAPRLRFRVLWVSGDALWVSQAKASSQKGFIEPRSFGLNESLKPVATVEWWWNFHINVQR</sequence>
<reference evidence="1" key="1">
    <citation type="submission" date="2020-11" db="EMBL/GenBank/DDBJ databases">
        <authorList>
            <consortium name="DOE Joint Genome Institute"/>
            <person name="Ahrendt S."/>
            <person name="Riley R."/>
            <person name="Andreopoulos W."/>
            <person name="Labutti K."/>
            <person name="Pangilinan J."/>
            <person name="Ruiz-Duenas F.J."/>
            <person name="Barrasa J.M."/>
            <person name="Sanchez-Garcia M."/>
            <person name="Camarero S."/>
            <person name="Miyauchi S."/>
            <person name="Serrano A."/>
            <person name="Linde D."/>
            <person name="Babiker R."/>
            <person name="Drula E."/>
            <person name="Ayuso-Fernandez I."/>
            <person name="Pacheco R."/>
            <person name="Padilla G."/>
            <person name="Ferreira P."/>
            <person name="Barriuso J."/>
            <person name="Kellner H."/>
            <person name="Castanera R."/>
            <person name="Alfaro M."/>
            <person name="Ramirez L."/>
            <person name="Pisabarro A.G."/>
            <person name="Kuo A."/>
            <person name="Tritt A."/>
            <person name="Lipzen A."/>
            <person name="He G."/>
            <person name="Yan M."/>
            <person name="Ng V."/>
            <person name="Cullen D."/>
            <person name="Martin F."/>
            <person name="Rosso M.-N."/>
            <person name="Henrissat B."/>
            <person name="Hibbett D."/>
            <person name="Martinez A.T."/>
            <person name="Grigoriev I.V."/>
        </authorList>
    </citation>
    <scope>NUCLEOTIDE SEQUENCE</scope>
    <source>
        <strain evidence="1">CIRM-BRFM 674</strain>
    </source>
</reference>
<proteinExistence type="predicted"/>
<dbReference type="EMBL" id="MU155290">
    <property type="protein sequence ID" value="KAF9476543.1"/>
    <property type="molecule type" value="Genomic_DNA"/>
</dbReference>
<comment type="caution">
    <text evidence="1">The sequence shown here is derived from an EMBL/GenBank/DDBJ whole genome shotgun (WGS) entry which is preliminary data.</text>
</comment>
<accession>A0A9P6CYD8</accession>
<dbReference type="AlphaFoldDB" id="A0A9P6CYD8"/>